<proteinExistence type="predicted"/>
<dbReference type="CDD" id="cd02440">
    <property type="entry name" value="AdoMet_MTases"/>
    <property type="match status" value="1"/>
</dbReference>
<dbReference type="PANTHER" id="PTHR43464">
    <property type="entry name" value="METHYLTRANSFERASE"/>
    <property type="match status" value="1"/>
</dbReference>
<feature type="domain" description="Methyltransferase" evidence="1">
    <location>
        <begin position="38"/>
        <end position="148"/>
    </location>
</feature>
<keyword evidence="2" id="KW-0489">Methyltransferase</keyword>
<dbReference type="RefSeq" id="XP_033651260.1">
    <property type="nucleotide sequence ID" value="XM_033793265.1"/>
</dbReference>
<dbReference type="GO" id="GO:0010420">
    <property type="term" value="F:polyprenyldihydroxybenzoate methyltransferase activity"/>
    <property type="evidence" value="ECO:0007669"/>
    <property type="project" value="TreeGrafter"/>
</dbReference>
<evidence type="ECO:0000313" key="3">
    <source>
        <dbReference type="Proteomes" id="UP000800097"/>
    </source>
</evidence>
<dbReference type="EMBL" id="ML986508">
    <property type="protein sequence ID" value="KAF2273721.1"/>
    <property type="molecule type" value="Genomic_DNA"/>
</dbReference>
<evidence type="ECO:0000259" key="1">
    <source>
        <dbReference type="Pfam" id="PF13847"/>
    </source>
</evidence>
<dbReference type="Proteomes" id="UP000800097">
    <property type="component" value="Unassembled WGS sequence"/>
</dbReference>
<dbReference type="InterPro" id="IPR025714">
    <property type="entry name" value="Methyltranfer_dom"/>
</dbReference>
<dbReference type="AlphaFoldDB" id="A0A6A6JAU5"/>
<name>A0A6A6JAU5_WESOR</name>
<protein>
    <submittedName>
        <fullName evidence="2">S-adenosyl-L-methionine-dependent methyltransferase</fullName>
    </submittedName>
</protein>
<evidence type="ECO:0000313" key="2">
    <source>
        <dbReference type="EMBL" id="KAF2273721.1"/>
    </source>
</evidence>
<dbReference type="SUPFAM" id="SSF53335">
    <property type="entry name" value="S-adenosyl-L-methionine-dependent methyltransferases"/>
    <property type="match status" value="1"/>
</dbReference>
<dbReference type="Gene3D" id="3.40.50.150">
    <property type="entry name" value="Vaccinia Virus protein VP39"/>
    <property type="match status" value="1"/>
</dbReference>
<dbReference type="GeneID" id="54546440"/>
<dbReference type="GO" id="GO:0032259">
    <property type="term" value="P:methylation"/>
    <property type="evidence" value="ECO:0007669"/>
    <property type="project" value="UniProtKB-KW"/>
</dbReference>
<dbReference type="InterPro" id="IPR029063">
    <property type="entry name" value="SAM-dependent_MTases_sf"/>
</dbReference>
<keyword evidence="2" id="KW-0808">Transferase</keyword>
<gene>
    <name evidence="2" type="ORF">EI97DRAFT_150887</name>
</gene>
<dbReference type="Pfam" id="PF13847">
    <property type="entry name" value="Methyltransf_31"/>
    <property type="match status" value="1"/>
</dbReference>
<organism evidence="2 3">
    <name type="scientific">Westerdykella ornata</name>
    <dbReference type="NCBI Taxonomy" id="318751"/>
    <lineage>
        <taxon>Eukaryota</taxon>
        <taxon>Fungi</taxon>
        <taxon>Dikarya</taxon>
        <taxon>Ascomycota</taxon>
        <taxon>Pezizomycotina</taxon>
        <taxon>Dothideomycetes</taxon>
        <taxon>Pleosporomycetidae</taxon>
        <taxon>Pleosporales</taxon>
        <taxon>Sporormiaceae</taxon>
        <taxon>Westerdykella</taxon>
    </lineage>
</organism>
<sequence length="277" mass="30950">MATKNYLHGHHASVLRSHSWRTVQNSAPHLIPHLTSPTLKILDVGCGPGTISVDLAQRVPQGFVYAIDPSEAVIEKARQHAAEKGVSNIRFEVGDIFNWEALDGVEEKGFDIVHAHQVLQHLQDPLGAMKEMKRLTKPGGIVAVRDADYSAFTWYPEIPGLRKWSALYLKAAQSIGCDPNIGRRLHAVALEAGFDRKDIEASAAVWVFSTPEERKWWCGLWAERTLQSEFKHKVLEKGLGTVEDLEAIAESFRELEGREDGWFSAMNGQVICHVRDP</sequence>
<dbReference type="PANTHER" id="PTHR43464:SF71">
    <property type="entry name" value="METHYLTRANSFERASE, PUTATIVE-RELATED"/>
    <property type="match status" value="1"/>
</dbReference>
<accession>A0A6A6JAU5</accession>
<reference evidence="2" key="1">
    <citation type="journal article" date="2020" name="Stud. Mycol.">
        <title>101 Dothideomycetes genomes: a test case for predicting lifestyles and emergence of pathogens.</title>
        <authorList>
            <person name="Haridas S."/>
            <person name="Albert R."/>
            <person name="Binder M."/>
            <person name="Bloem J."/>
            <person name="Labutti K."/>
            <person name="Salamov A."/>
            <person name="Andreopoulos B."/>
            <person name="Baker S."/>
            <person name="Barry K."/>
            <person name="Bills G."/>
            <person name="Bluhm B."/>
            <person name="Cannon C."/>
            <person name="Castanera R."/>
            <person name="Culley D."/>
            <person name="Daum C."/>
            <person name="Ezra D."/>
            <person name="Gonzalez J."/>
            <person name="Henrissat B."/>
            <person name="Kuo A."/>
            <person name="Liang C."/>
            <person name="Lipzen A."/>
            <person name="Lutzoni F."/>
            <person name="Magnuson J."/>
            <person name="Mondo S."/>
            <person name="Nolan M."/>
            <person name="Ohm R."/>
            <person name="Pangilinan J."/>
            <person name="Park H.-J."/>
            <person name="Ramirez L."/>
            <person name="Alfaro M."/>
            <person name="Sun H."/>
            <person name="Tritt A."/>
            <person name="Yoshinaga Y."/>
            <person name="Zwiers L.-H."/>
            <person name="Turgeon B."/>
            <person name="Goodwin S."/>
            <person name="Spatafora J."/>
            <person name="Crous P."/>
            <person name="Grigoriev I."/>
        </authorList>
    </citation>
    <scope>NUCLEOTIDE SEQUENCE</scope>
    <source>
        <strain evidence="2">CBS 379.55</strain>
    </source>
</reference>
<keyword evidence="3" id="KW-1185">Reference proteome</keyword>
<dbReference type="OrthoDB" id="10017101at2759"/>